<name>A0ABT7YMQ0_9ACTN</name>
<dbReference type="EMBL" id="JAUEMJ010000002">
    <property type="protein sequence ID" value="MDN3239922.1"/>
    <property type="molecule type" value="Genomic_DNA"/>
</dbReference>
<evidence type="ECO:0000313" key="3">
    <source>
        <dbReference type="Proteomes" id="UP001171902"/>
    </source>
</evidence>
<evidence type="ECO:0000313" key="2">
    <source>
        <dbReference type="EMBL" id="MDN3239922.1"/>
    </source>
</evidence>
<gene>
    <name evidence="2" type="ORF">QWI33_09310</name>
</gene>
<organism evidence="2 3">
    <name type="scientific">Glycomyces tritici</name>
    <dbReference type="NCBI Taxonomy" id="2665176"/>
    <lineage>
        <taxon>Bacteria</taxon>
        <taxon>Bacillati</taxon>
        <taxon>Actinomycetota</taxon>
        <taxon>Actinomycetes</taxon>
        <taxon>Glycomycetales</taxon>
        <taxon>Glycomycetaceae</taxon>
        <taxon>Glycomyces</taxon>
    </lineage>
</organism>
<comment type="caution">
    <text evidence="2">The sequence shown here is derived from an EMBL/GenBank/DDBJ whole genome shotgun (WGS) entry which is preliminary data.</text>
</comment>
<keyword evidence="3" id="KW-1185">Reference proteome</keyword>
<feature type="transmembrane region" description="Helical" evidence="1">
    <location>
        <begin position="6"/>
        <end position="25"/>
    </location>
</feature>
<dbReference type="Proteomes" id="UP001171902">
    <property type="component" value="Unassembled WGS sequence"/>
</dbReference>
<dbReference type="RefSeq" id="WP_289956981.1">
    <property type="nucleotide sequence ID" value="NZ_JAUEMJ010000002.1"/>
</dbReference>
<proteinExistence type="predicted"/>
<evidence type="ECO:0008006" key="4">
    <source>
        <dbReference type="Google" id="ProtNLM"/>
    </source>
</evidence>
<reference evidence="2" key="1">
    <citation type="submission" date="2023-06" db="EMBL/GenBank/DDBJ databases">
        <title>Gycomyces niveus sp.nov., a novel actinomycete isolated from soil in Shouguang.</title>
        <authorList>
            <person name="Yang X."/>
            <person name="Zhao J."/>
        </authorList>
    </citation>
    <scope>NUCLEOTIDE SEQUENCE</scope>
    <source>
        <strain evidence="2">NEAU C2</strain>
    </source>
</reference>
<sequence length="227" mass="26005">MDSYVWIFALAGVVIAGATALRRFGPWSGGGERRQTSERHAFAQQHGLQYRYKDHYIGPPSLRTPFQDPVGSLGATWDGFHVMRGTYRGHHMLAYECRVKKAEWESYEAGFQVVAIALPTARPFLDIRPESDLSRALEKDLQFENHEFNQVFRVMSDNPRFAHDVLHARTMEWMLADGRARSIPWRFEGGWLMTFRRGGVNTAEVLPSADFLIDLLAQVPKHVWSAR</sequence>
<evidence type="ECO:0000256" key="1">
    <source>
        <dbReference type="SAM" id="Phobius"/>
    </source>
</evidence>
<protein>
    <recommendedName>
        <fullName evidence="4">DUF3137 domain-containing protein</fullName>
    </recommendedName>
</protein>
<keyword evidence="1" id="KW-0812">Transmembrane</keyword>
<keyword evidence="1" id="KW-1133">Transmembrane helix</keyword>
<keyword evidence="1" id="KW-0472">Membrane</keyword>
<accession>A0ABT7YMQ0</accession>